<dbReference type="InterPro" id="IPR027417">
    <property type="entry name" value="P-loop_NTPase"/>
</dbReference>
<evidence type="ECO:0008006" key="3">
    <source>
        <dbReference type="Google" id="ProtNLM"/>
    </source>
</evidence>
<feature type="non-terminal residue" evidence="1">
    <location>
        <position position="1"/>
    </location>
</feature>
<proteinExistence type="predicted"/>
<evidence type="ECO:0000313" key="1">
    <source>
        <dbReference type="EMBL" id="KIJ34715.1"/>
    </source>
</evidence>
<name>A0A0C9VB47_SPHS4</name>
<dbReference type="EMBL" id="KN837197">
    <property type="protein sequence ID" value="KIJ34715.1"/>
    <property type="molecule type" value="Genomic_DNA"/>
</dbReference>
<protein>
    <recommendedName>
        <fullName evidence="3">DNA mismatch repair proteins mutS family domain-containing protein</fullName>
    </recommendedName>
</protein>
<dbReference type="Proteomes" id="UP000054279">
    <property type="component" value="Unassembled WGS sequence"/>
</dbReference>
<organism evidence="1 2">
    <name type="scientific">Sphaerobolus stellatus (strain SS14)</name>
    <dbReference type="NCBI Taxonomy" id="990650"/>
    <lineage>
        <taxon>Eukaryota</taxon>
        <taxon>Fungi</taxon>
        <taxon>Dikarya</taxon>
        <taxon>Basidiomycota</taxon>
        <taxon>Agaricomycotina</taxon>
        <taxon>Agaricomycetes</taxon>
        <taxon>Phallomycetidae</taxon>
        <taxon>Geastrales</taxon>
        <taxon>Sphaerobolaceae</taxon>
        <taxon>Sphaerobolus</taxon>
    </lineage>
</organism>
<evidence type="ECO:0000313" key="2">
    <source>
        <dbReference type="Proteomes" id="UP000054279"/>
    </source>
</evidence>
<reference evidence="1 2" key="1">
    <citation type="submission" date="2014-06" db="EMBL/GenBank/DDBJ databases">
        <title>Evolutionary Origins and Diversification of the Mycorrhizal Mutualists.</title>
        <authorList>
            <consortium name="DOE Joint Genome Institute"/>
            <consortium name="Mycorrhizal Genomics Consortium"/>
            <person name="Kohler A."/>
            <person name="Kuo A."/>
            <person name="Nagy L.G."/>
            <person name="Floudas D."/>
            <person name="Copeland A."/>
            <person name="Barry K.W."/>
            <person name="Cichocki N."/>
            <person name="Veneault-Fourrey C."/>
            <person name="LaButti K."/>
            <person name="Lindquist E.A."/>
            <person name="Lipzen A."/>
            <person name="Lundell T."/>
            <person name="Morin E."/>
            <person name="Murat C."/>
            <person name="Riley R."/>
            <person name="Ohm R."/>
            <person name="Sun H."/>
            <person name="Tunlid A."/>
            <person name="Henrissat B."/>
            <person name="Grigoriev I.V."/>
            <person name="Hibbett D.S."/>
            <person name="Martin F."/>
        </authorList>
    </citation>
    <scope>NUCLEOTIDE SEQUENCE [LARGE SCALE GENOMIC DNA]</scope>
    <source>
        <strain evidence="1 2">SS14</strain>
    </source>
</reference>
<dbReference type="Gene3D" id="3.40.50.300">
    <property type="entry name" value="P-loop containing nucleotide triphosphate hydrolases"/>
    <property type="match status" value="1"/>
</dbReference>
<gene>
    <name evidence="1" type="ORF">M422DRAFT_181888</name>
</gene>
<accession>A0A0C9VB47</accession>
<sequence length="50" mass="5635">LEYLCQGVKCQTLFVTHYPNVTARELEAHFPGAIGNRHMSFIEDTRLNGG</sequence>
<keyword evidence="2" id="KW-1185">Reference proteome</keyword>
<dbReference type="OrthoDB" id="121051at2759"/>
<dbReference type="HOGENOM" id="CLU_3130017_0_0_1"/>
<dbReference type="AlphaFoldDB" id="A0A0C9VB47"/>